<dbReference type="RefSeq" id="XP_014667110.1">
    <property type="nucleotide sequence ID" value="XM_014811624.1"/>
</dbReference>
<keyword evidence="3" id="KW-0472">Membrane</keyword>
<evidence type="ECO:0000313" key="9">
    <source>
        <dbReference type="RefSeq" id="XP_014667113.1"/>
    </source>
</evidence>
<dbReference type="InterPro" id="IPR013780">
    <property type="entry name" value="Glyco_hydro_b"/>
</dbReference>
<dbReference type="Proteomes" id="UP000695022">
    <property type="component" value="Unplaced"/>
</dbReference>
<dbReference type="RefSeq" id="XP_014667113.1">
    <property type="nucleotide sequence ID" value="XM_014811627.1"/>
</dbReference>
<gene>
    <name evidence="7 8 9" type="primary">LOC106808776</name>
</gene>
<feature type="domain" description="Glycoside hydrolase family 31 TIM barrel" evidence="4">
    <location>
        <begin position="363"/>
        <end position="652"/>
    </location>
</feature>
<feature type="domain" description="Glycosyl hydrolase family 31 C-terminal" evidence="5">
    <location>
        <begin position="671"/>
        <end position="751"/>
    </location>
</feature>
<keyword evidence="2" id="KW-0326">Glycosidase</keyword>
<dbReference type="PANTHER" id="PTHR43053">
    <property type="entry name" value="GLYCOSIDASE FAMILY 31"/>
    <property type="match status" value="1"/>
</dbReference>
<evidence type="ECO:0000313" key="8">
    <source>
        <dbReference type="RefSeq" id="XP_014667112.1"/>
    </source>
</evidence>
<evidence type="ECO:0000256" key="1">
    <source>
        <dbReference type="ARBA" id="ARBA00007806"/>
    </source>
</evidence>
<organism evidence="6 8">
    <name type="scientific">Priapulus caudatus</name>
    <name type="common">Priapulid worm</name>
    <dbReference type="NCBI Taxonomy" id="37621"/>
    <lineage>
        <taxon>Eukaryota</taxon>
        <taxon>Metazoa</taxon>
        <taxon>Ecdysozoa</taxon>
        <taxon>Scalidophora</taxon>
        <taxon>Priapulida</taxon>
        <taxon>Priapulimorpha</taxon>
        <taxon>Priapulimorphida</taxon>
        <taxon>Priapulidae</taxon>
        <taxon>Priapulus</taxon>
    </lineage>
</organism>
<proteinExistence type="inferred from homology"/>
<evidence type="ECO:0000256" key="2">
    <source>
        <dbReference type="RuleBase" id="RU361185"/>
    </source>
</evidence>
<sequence>MAQVPTDSSCTPKDVHETESSVKSFVKNGDNGLGMCPSGMESGDTLGMIKEGDTVTDPTKCWSGMNNCRKFMQDVSKLKIMRKLNLQPNFLMKLFVATLFITIVISVSLIFHFSNHHPWEGGIGHQFHFLQETRRLQVDYGGLDGRLVGELGTTIPTSQYPYNCDSHNNDPDTDRLCYEWRNHASLLMQRADLGDTRCYDISWRGQQSGGALMDCYDLSTAHWYGSGFTYEQFWPLEYGSRSMEPYINGDVRTGRLGGVLQRAWISSHAATITVDADVPLFVSINSTENPGQLCMMSQYTGLYENFNVSSRQPWLDYRVCVSNSMRTVSTKLLEGLPRVTCMDEDILFHISWTTNHMGSGNLTQTEVTELAEQIWQNNMTGGRLVIGENWESSPGDLTFDPVLFPDPTAMISALNARNLTLSLGVHPYASTNSQAFQEGITRGYWLRSSMIGDVPELVRWKGDVAATLDVTSPASRQWFLSRLTTLFEDYSLQGFSIMGGRLTSLPHMFAFENPGASPADFLERYLGLFEQALWQNRSRCHHTGSGLDVGVAANTQGFPATIRLPAIENSWGHDNGLRSVIPRALTTCLLGYPLMASPVIDWSRSMEWEDQQLFYLRWVQLAILFPILEINSPPWIYDAKFRKAVEVQLYFRQAIILPRLMTALEDFNQHGLPLWRPLWWKFPDDEEALLADSQFMLGETLLIAPVLNADSHRNIYLPSGEWQDETVYRESTIVGPKWLTYHTVLDVVPHFILVK</sequence>
<keyword evidence="2" id="KW-0378">Hydrolase</keyword>
<dbReference type="InterPro" id="IPR050985">
    <property type="entry name" value="Alpha-glycosidase_related"/>
</dbReference>
<dbReference type="InterPro" id="IPR048395">
    <property type="entry name" value="Glyco_hydro_31_C"/>
</dbReference>
<dbReference type="InterPro" id="IPR000322">
    <property type="entry name" value="Glyco_hydro_31_TIM"/>
</dbReference>
<evidence type="ECO:0000259" key="4">
    <source>
        <dbReference type="Pfam" id="PF01055"/>
    </source>
</evidence>
<dbReference type="InterPro" id="IPR017853">
    <property type="entry name" value="GH"/>
</dbReference>
<evidence type="ECO:0000313" key="6">
    <source>
        <dbReference type="Proteomes" id="UP000695022"/>
    </source>
</evidence>
<reference evidence="7 8" key="1">
    <citation type="submission" date="2025-05" db="UniProtKB">
        <authorList>
            <consortium name="RefSeq"/>
        </authorList>
    </citation>
    <scope>IDENTIFICATION</scope>
</reference>
<protein>
    <submittedName>
        <fullName evidence="7 8">Uncharacterized family 31 glucosidase KIAA1161-like</fullName>
    </submittedName>
</protein>
<accession>A0ABM1E4J1</accession>
<dbReference type="CDD" id="cd06592">
    <property type="entry name" value="GH31_NET37"/>
    <property type="match status" value="1"/>
</dbReference>
<evidence type="ECO:0000259" key="5">
    <source>
        <dbReference type="Pfam" id="PF21365"/>
    </source>
</evidence>
<dbReference type="RefSeq" id="XP_014667112.1">
    <property type="nucleotide sequence ID" value="XM_014811626.1"/>
</dbReference>
<keyword evidence="3" id="KW-1133">Transmembrane helix</keyword>
<dbReference type="Gene3D" id="3.20.20.80">
    <property type="entry name" value="Glycosidases"/>
    <property type="match status" value="1"/>
</dbReference>
<dbReference type="GeneID" id="106808776"/>
<name>A0ABM1E4J1_PRICU</name>
<keyword evidence="3" id="KW-0812">Transmembrane</keyword>
<comment type="similarity">
    <text evidence="1 2">Belongs to the glycosyl hydrolase 31 family.</text>
</comment>
<dbReference type="PANTHER" id="PTHR43053:SF6">
    <property type="entry name" value="SITS-BINDING PROTEIN"/>
    <property type="match status" value="1"/>
</dbReference>
<dbReference type="Gene3D" id="2.60.40.1180">
    <property type="entry name" value="Golgi alpha-mannosidase II"/>
    <property type="match status" value="1"/>
</dbReference>
<evidence type="ECO:0000256" key="3">
    <source>
        <dbReference type="SAM" id="Phobius"/>
    </source>
</evidence>
<feature type="transmembrane region" description="Helical" evidence="3">
    <location>
        <begin position="90"/>
        <end position="113"/>
    </location>
</feature>
<dbReference type="Pfam" id="PF21365">
    <property type="entry name" value="Glyco_hydro_31_3rd"/>
    <property type="match status" value="1"/>
</dbReference>
<evidence type="ECO:0000313" key="7">
    <source>
        <dbReference type="RefSeq" id="XP_014667110.1"/>
    </source>
</evidence>
<dbReference type="SUPFAM" id="SSF51445">
    <property type="entry name" value="(Trans)glycosidases"/>
    <property type="match status" value="1"/>
</dbReference>
<dbReference type="Pfam" id="PF01055">
    <property type="entry name" value="Glyco_hydro_31_2nd"/>
    <property type="match status" value="1"/>
</dbReference>
<keyword evidence="6" id="KW-1185">Reference proteome</keyword>
<dbReference type="SUPFAM" id="SSF51011">
    <property type="entry name" value="Glycosyl hydrolase domain"/>
    <property type="match status" value="1"/>
</dbReference>